<dbReference type="InterPro" id="IPR013342">
    <property type="entry name" value="Mandelate_racemase_C"/>
</dbReference>
<dbReference type="SUPFAM" id="SSF51604">
    <property type="entry name" value="Enolase C-terminal domain-like"/>
    <property type="match status" value="1"/>
</dbReference>
<dbReference type="EMBL" id="JBHTIK010000008">
    <property type="protein sequence ID" value="MFD0849390.1"/>
    <property type="molecule type" value="Genomic_DNA"/>
</dbReference>
<dbReference type="SMART" id="SM00922">
    <property type="entry name" value="MR_MLE"/>
    <property type="match status" value="1"/>
</dbReference>
<dbReference type="Pfam" id="PF13378">
    <property type="entry name" value="MR_MLE_C"/>
    <property type="match status" value="1"/>
</dbReference>
<sequence>MKITSVDVRAVAVPRPMPASLPDSLRAALSVPLAAVVVRVGTDAGIEGVGHTLTLNPEFHGSLCKITEELGQLLIGLDPRQPEQIVARMYYPANWIGPGGLLNIAGAALDIAVWDIIGKDYGQPIWRLLGGASNAAPVYDSGSLLAEDLDALQRAAEASVKAGYKAMKMRPGNDRFGPVADVVRRVRAVRDAIGPDIALMYDINQTWSPSRAISMGRALEDLDLHWIEDPTLMHDIDGQAEIAAALSTPICSGEYHYDAPSLLRLLKARAVDILMVDLLRVGGITQFRKVAALAEAFGIQIASHIIPEVYAHCIAGIPNGQIVEGMPWTEDLFLERPALKDGQLVLTEAPGHGLVLDEQFIKKNLVS</sequence>
<dbReference type="SFLD" id="SFLDS00001">
    <property type="entry name" value="Enolase"/>
    <property type="match status" value="1"/>
</dbReference>
<organism evidence="5 6">
    <name type="scientific">Sphingosinicella xenopeptidilytica</name>
    <dbReference type="NCBI Taxonomy" id="364098"/>
    <lineage>
        <taxon>Bacteria</taxon>
        <taxon>Pseudomonadati</taxon>
        <taxon>Pseudomonadota</taxon>
        <taxon>Alphaproteobacteria</taxon>
        <taxon>Sphingomonadales</taxon>
        <taxon>Sphingosinicellaceae</taxon>
        <taxon>Sphingosinicella</taxon>
    </lineage>
</organism>
<evidence type="ECO:0000259" key="4">
    <source>
        <dbReference type="SMART" id="SM00922"/>
    </source>
</evidence>
<dbReference type="SUPFAM" id="SSF54826">
    <property type="entry name" value="Enolase N-terminal domain-like"/>
    <property type="match status" value="1"/>
</dbReference>
<dbReference type="PROSITE" id="PS00909">
    <property type="entry name" value="MR_MLE_2"/>
    <property type="match status" value="1"/>
</dbReference>
<name>A0ABW3C679_SPHXN</name>
<protein>
    <submittedName>
        <fullName evidence="5">Mandelate racemase/muconate lactonizing enzyme family protein</fullName>
    </submittedName>
</protein>
<dbReference type="InterPro" id="IPR046945">
    <property type="entry name" value="RHMD-like"/>
</dbReference>
<dbReference type="InterPro" id="IPR029017">
    <property type="entry name" value="Enolase-like_N"/>
</dbReference>
<evidence type="ECO:0000256" key="1">
    <source>
        <dbReference type="ARBA" id="ARBA00001946"/>
    </source>
</evidence>
<comment type="cofactor">
    <cofactor evidence="1">
        <name>Mg(2+)</name>
        <dbReference type="ChEBI" id="CHEBI:18420"/>
    </cofactor>
</comment>
<feature type="domain" description="Mandelate racemase/muconate lactonizing enzyme C-terminal" evidence="4">
    <location>
        <begin position="149"/>
        <end position="249"/>
    </location>
</feature>
<keyword evidence="3" id="KW-0460">Magnesium</keyword>
<reference evidence="6" key="1">
    <citation type="journal article" date="2019" name="Int. J. Syst. Evol. Microbiol.">
        <title>The Global Catalogue of Microorganisms (GCM) 10K type strain sequencing project: providing services to taxonomists for standard genome sequencing and annotation.</title>
        <authorList>
            <consortium name="The Broad Institute Genomics Platform"/>
            <consortium name="The Broad Institute Genome Sequencing Center for Infectious Disease"/>
            <person name="Wu L."/>
            <person name="Ma J."/>
        </authorList>
    </citation>
    <scope>NUCLEOTIDE SEQUENCE [LARGE SCALE GENOMIC DNA]</scope>
    <source>
        <strain evidence="6">CCUG 52537</strain>
    </source>
</reference>
<dbReference type="Proteomes" id="UP001597124">
    <property type="component" value="Unassembled WGS sequence"/>
</dbReference>
<comment type="caution">
    <text evidence="5">The sequence shown here is derived from an EMBL/GenBank/DDBJ whole genome shotgun (WGS) entry which is preliminary data.</text>
</comment>
<gene>
    <name evidence="5" type="ORF">ACFQ00_13720</name>
</gene>
<keyword evidence="2" id="KW-0479">Metal-binding</keyword>
<dbReference type="Gene3D" id="3.30.390.10">
    <property type="entry name" value="Enolase-like, N-terminal domain"/>
    <property type="match status" value="1"/>
</dbReference>
<dbReference type="Gene3D" id="3.20.20.120">
    <property type="entry name" value="Enolase-like C-terminal domain"/>
    <property type="match status" value="1"/>
</dbReference>
<dbReference type="InterPro" id="IPR036849">
    <property type="entry name" value="Enolase-like_C_sf"/>
</dbReference>
<dbReference type="InterPro" id="IPR029065">
    <property type="entry name" value="Enolase_C-like"/>
</dbReference>
<evidence type="ECO:0000313" key="6">
    <source>
        <dbReference type="Proteomes" id="UP001597124"/>
    </source>
</evidence>
<dbReference type="CDD" id="cd03316">
    <property type="entry name" value="MR_like"/>
    <property type="match status" value="1"/>
</dbReference>
<evidence type="ECO:0000313" key="5">
    <source>
        <dbReference type="EMBL" id="MFD0849390.1"/>
    </source>
</evidence>
<dbReference type="InterPro" id="IPR013341">
    <property type="entry name" value="Mandelate_racemase_N_dom"/>
</dbReference>
<dbReference type="RefSeq" id="WP_381491865.1">
    <property type="nucleotide sequence ID" value="NZ_JBHTIK010000008.1"/>
</dbReference>
<evidence type="ECO:0000256" key="3">
    <source>
        <dbReference type="ARBA" id="ARBA00022842"/>
    </source>
</evidence>
<dbReference type="PANTHER" id="PTHR13794:SF58">
    <property type="entry name" value="MITOCHONDRIAL ENOLASE SUPERFAMILY MEMBER 1"/>
    <property type="match status" value="1"/>
</dbReference>
<keyword evidence="6" id="KW-1185">Reference proteome</keyword>
<accession>A0ABW3C679</accession>
<dbReference type="SFLD" id="SFLDG00179">
    <property type="entry name" value="mandelate_racemase"/>
    <property type="match status" value="1"/>
</dbReference>
<proteinExistence type="predicted"/>
<dbReference type="InterPro" id="IPR018110">
    <property type="entry name" value="Mandel_Rmase/mucon_lact_enz_CS"/>
</dbReference>
<evidence type="ECO:0000256" key="2">
    <source>
        <dbReference type="ARBA" id="ARBA00022723"/>
    </source>
</evidence>
<dbReference type="PANTHER" id="PTHR13794">
    <property type="entry name" value="ENOLASE SUPERFAMILY, MANDELATE RACEMASE"/>
    <property type="match status" value="1"/>
</dbReference>
<dbReference type="Pfam" id="PF02746">
    <property type="entry name" value="MR_MLE_N"/>
    <property type="match status" value="1"/>
</dbReference>